<dbReference type="EMBL" id="JABWQF010000002">
    <property type="protein sequence ID" value="MBC3290798.1"/>
    <property type="molecule type" value="Genomic_DNA"/>
</dbReference>
<dbReference type="InterPro" id="IPR041687">
    <property type="entry name" value="HTH_46"/>
</dbReference>
<evidence type="ECO:0000259" key="1">
    <source>
        <dbReference type="Pfam" id="PF15977"/>
    </source>
</evidence>
<dbReference type="Pfam" id="PF15977">
    <property type="entry name" value="HTH_46"/>
    <property type="match status" value="1"/>
</dbReference>
<evidence type="ECO:0000313" key="2">
    <source>
        <dbReference type="EMBL" id="MBC3290798.1"/>
    </source>
</evidence>
<reference evidence="2" key="1">
    <citation type="journal article" date="2020" name="Microorganisms">
        <title>Reliable Identification of Environmental Pseudomonas Isolates Using the rpoD Gene.</title>
        <authorList>
            <consortium name="The Broad Institute Genome Sequencing Platform"/>
            <person name="Girard L."/>
            <person name="Lood C."/>
            <person name="Rokni-Zadeh H."/>
            <person name="van Noort V."/>
            <person name="Lavigne R."/>
            <person name="De Mot R."/>
        </authorList>
    </citation>
    <scope>NUCLEOTIDE SEQUENCE [LARGE SCALE GENOMIC DNA]</scope>
    <source>
        <strain evidence="2">SWRI145</strain>
    </source>
</reference>
<protein>
    <submittedName>
        <fullName evidence="2">Helix-turn-helix domain-containing protein</fullName>
    </submittedName>
</protein>
<accession>A0A8H9YLX6</accession>
<gene>
    <name evidence="2" type="ORF">HU722_04610</name>
</gene>
<dbReference type="AlphaFoldDB" id="A0A8H9YLX6"/>
<feature type="domain" description="IprA winged helix-turn-helix" evidence="1">
    <location>
        <begin position="133"/>
        <end position="199"/>
    </location>
</feature>
<organism evidence="2">
    <name type="scientific">Pseudomonas tritici</name>
    <dbReference type="NCBI Taxonomy" id="2745518"/>
    <lineage>
        <taxon>Bacteria</taxon>
        <taxon>Pseudomonadati</taxon>
        <taxon>Pseudomonadota</taxon>
        <taxon>Gammaproteobacteria</taxon>
        <taxon>Pseudomonadales</taxon>
        <taxon>Pseudomonadaceae</taxon>
        <taxon>Pseudomonas</taxon>
    </lineage>
</organism>
<proteinExistence type="predicted"/>
<name>A0A8H9YLX6_9PSED</name>
<comment type="caution">
    <text evidence="2">The sequence shown here is derived from an EMBL/GenBank/DDBJ whole genome shotgun (WGS) entry which is preliminary data.</text>
</comment>
<sequence length="202" mass="23234">MKPAEHITKLIASVSDNARIQNSRERQIISLQQYTDPMCFILHKGTAAVYRGYDHLLLTHIKGPHIMGLNLLFEKNSELYFQARNSVAYEIVARSKFEEKIKEAHLWEPLAYYFMFSSKRFLQNNFISSGVSTYDLVRNNLIALMNEGEDLRLATNACDYIQEKTLLSRSGIMKMLSDLKHGGHIELHRGVLITINNLPAKY</sequence>